<evidence type="ECO:0000313" key="4">
    <source>
        <dbReference type="EMBL" id="AWB27718.1"/>
    </source>
</evidence>
<evidence type="ECO:0000256" key="1">
    <source>
        <dbReference type="SAM" id="MobiDB-lite"/>
    </source>
</evidence>
<accession>A0A2R4X1R9</accession>
<keyword evidence="2" id="KW-0472">Membrane</keyword>
<protein>
    <recommendedName>
        <fullName evidence="3">EF-hand domain-containing protein</fullName>
    </recommendedName>
</protein>
<dbReference type="SUPFAM" id="SSF63446">
    <property type="entry name" value="Type I dockerin domain"/>
    <property type="match status" value="1"/>
</dbReference>
<evidence type="ECO:0000256" key="2">
    <source>
        <dbReference type="SAM" id="Phobius"/>
    </source>
</evidence>
<organism evidence="4 5">
    <name type="scientific">Halococcoides cellulosivorans</name>
    <dbReference type="NCBI Taxonomy" id="1679096"/>
    <lineage>
        <taxon>Archaea</taxon>
        <taxon>Methanobacteriati</taxon>
        <taxon>Methanobacteriota</taxon>
        <taxon>Stenosarchaea group</taxon>
        <taxon>Halobacteria</taxon>
        <taxon>Halobacteriales</taxon>
        <taxon>Haloarculaceae</taxon>
        <taxon>Halococcoides</taxon>
    </lineage>
</organism>
<dbReference type="InterPro" id="IPR002048">
    <property type="entry name" value="EF_hand_dom"/>
</dbReference>
<sequence length="493" mass="53562">MASQGPRRSDGREQRYTRRRVVAGLGTGALVGIGAVGAASASQWATHEEWVDRAPWDVWTEGITDGTVTWNRSTGEPPDESLSVSFDGDRVTIDVFVKRTDLYCYELLPRRVIAGDRLGIVLDLATESDAEPCPGDDGVHYKIDLTPTNPVDTVIVDERFTDVTRSEPGRTRFDRAPRLTIPDGVTDYELTLDNGSFDYTDDPTITVDGSTVFVEGALVYGSSSCNTIRLTEIVRDGDRLDVTVGATHEPLYMPGQGCTEDLAISNYTLRLDLAETAGIDQLTVEEVGLEGTRTATATLDSDPDPIVDWTLEEDVDDVAAERRDDDPRVFFDGPEVIVEGLIGSSRCDEISAATELVGEGHLGVDVTATPSAEDCTLEYRPIPYRLTIQTSSEAAIDHVTAGELDGDERRDPRQTTARRPRVLDPIDSAHPSDLDGDGLHEDLTGDGTLGFTDVNCFFQHTDSPAVTDHADAYDFDGDGAVDLQDVLTVFGQI</sequence>
<dbReference type="InterPro" id="IPR018247">
    <property type="entry name" value="EF_Hand_1_Ca_BS"/>
</dbReference>
<dbReference type="InterPro" id="IPR036439">
    <property type="entry name" value="Dockerin_dom_sf"/>
</dbReference>
<dbReference type="GeneID" id="36512511"/>
<keyword evidence="2" id="KW-1133">Transmembrane helix</keyword>
<keyword evidence="5" id="KW-1185">Reference proteome</keyword>
<dbReference type="PROSITE" id="PS50222">
    <property type="entry name" value="EF_HAND_2"/>
    <property type="match status" value="1"/>
</dbReference>
<dbReference type="RefSeq" id="WP_108382309.1">
    <property type="nucleotide sequence ID" value="NZ_CP028858.1"/>
</dbReference>
<dbReference type="GO" id="GO:0000272">
    <property type="term" value="P:polysaccharide catabolic process"/>
    <property type="evidence" value="ECO:0007669"/>
    <property type="project" value="InterPro"/>
</dbReference>
<feature type="compositionally biased region" description="Basic and acidic residues" evidence="1">
    <location>
        <begin position="430"/>
        <end position="441"/>
    </location>
</feature>
<reference evidence="4 5" key="1">
    <citation type="submission" date="2018-04" db="EMBL/GenBank/DDBJ databases">
        <title>Halococcoides cellulosivorans gen. nov., sp. nov., an extremely halophilic cellulose-utilizing haloarchaeon from hypersaline lakes.</title>
        <authorList>
            <person name="Sorokin D.Y."/>
            <person name="Toshchakov S.V."/>
            <person name="Samarov N.I."/>
            <person name="Korzhenkov A."/>
            <person name="Kublanov I.V."/>
        </authorList>
    </citation>
    <scope>NUCLEOTIDE SEQUENCE [LARGE SCALE GENOMIC DNA]</scope>
    <source>
        <strain evidence="4 5">HArcel1</strain>
    </source>
</reference>
<dbReference type="EMBL" id="CP028858">
    <property type="protein sequence ID" value="AWB27718.1"/>
    <property type="molecule type" value="Genomic_DNA"/>
</dbReference>
<evidence type="ECO:0000313" key="5">
    <source>
        <dbReference type="Proteomes" id="UP000244727"/>
    </source>
</evidence>
<dbReference type="PROSITE" id="PS00018">
    <property type="entry name" value="EF_HAND_1"/>
    <property type="match status" value="1"/>
</dbReference>
<feature type="region of interest" description="Disordered" evidence="1">
    <location>
        <begin position="400"/>
        <end position="441"/>
    </location>
</feature>
<dbReference type="KEGG" id="harc:HARCEL1_08350"/>
<gene>
    <name evidence="4" type="ORF">HARCEL1_08350</name>
</gene>
<dbReference type="Proteomes" id="UP000244727">
    <property type="component" value="Chromosome"/>
</dbReference>
<keyword evidence="2" id="KW-0812">Transmembrane</keyword>
<evidence type="ECO:0000259" key="3">
    <source>
        <dbReference type="PROSITE" id="PS50222"/>
    </source>
</evidence>
<dbReference type="GO" id="GO:0005509">
    <property type="term" value="F:calcium ion binding"/>
    <property type="evidence" value="ECO:0007669"/>
    <property type="project" value="InterPro"/>
</dbReference>
<dbReference type="AlphaFoldDB" id="A0A2R4X1R9"/>
<name>A0A2R4X1R9_9EURY</name>
<proteinExistence type="predicted"/>
<feature type="transmembrane region" description="Helical" evidence="2">
    <location>
        <begin position="21"/>
        <end position="45"/>
    </location>
</feature>
<feature type="domain" description="EF-hand" evidence="3">
    <location>
        <begin position="471"/>
        <end position="493"/>
    </location>
</feature>